<protein>
    <submittedName>
        <fullName evidence="1">HNH endonuclease</fullName>
    </submittedName>
</protein>
<dbReference type="InterPro" id="IPR002711">
    <property type="entry name" value="HNH"/>
</dbReference>
<proteinExistence type="predicted"/>
<dbReference type="AlphaFoldDB" id="A0A2N1IVV4"/>
<reference evidence="1 2" key="1">
    <citation type="submission" date="2017-12" db="EMBL/GenBank/DDBJ databases">
        <title>Isolation and characterization of an aerobic denitrifying Pseudomonas monteilii CY06 from aquaculture ponds.</title>
        <authorList>
            <person name="Ma Q."/>
            <person name="Cai Y."/>
            <person name="He Z."/>
        </authorList>
    </citation>
    <scope>NUCLEOTIDE SEQUENCE [LARGE SCALE GENOMIC DNA]</scope>
    <source>
        <strain evidence="1 2">CY06</strain>
    </source>
</reference>
<comment type="caution">
    <text evidence="1">The sequence shown here is derived from an EMBL/GenBank/DDBJ whole genome shotgun (WGS) entry which is preliminary data.</text>
</comment>
<dbReference type="RefSeq" id="WP_101196099.1">
    <property type="nucleotide sequence ID" value="NZ_PJCG01000008.1"/>
</dbReference>
<organism evidence="1 2">
    <name type="scientific">Pseudomonas monteilii</name>
    <dbReference type="NCBI Taxonomy" id="76759"/>
    <lineage>
        <taxon>Bacteria</taxon>
        <taxon>Pseudomonadati</taxon>
        <taxon>Pseudomonadota</taxon>
        <taxon>Gammaproteobacteria</taxon>
        <taxon>Pseudomonadales</taxon>
        <taxon>Pseudomonadaceae</taxon>
        <taxon>Pseudomonas</taxon>
    </lineage>
</organism>
<accession>A0A2N1IVV4</accession>
<gene>
    <name evidence="1" type="ORF">CXB65_06175</name>
</gene>
<evidence type="ECO:0000313" key="2">
    <source>
        <dbReference type="Proteomes" id="UP000233399"/>
    </source>
</evidence>
<sequence>MANNSPWHHLYNTKRWYQLRWHQLQAEPLCRRCAAQGRTVEARIADHVVAHRGDETLFFDAANLQSLCKQCHDSAKQREEKTGVVVGCDVNGLPIDPNHHWNRQRRDR</sequence>
<keyword evidence="1" id="KW-0378">Hydrolase</keyword>
<keyword evidence="1" id="KW-0540">Nuclease</keyword>
<evidence type="ECO:0000313" key="1">
    <source>
        <dbReference type="EMBL" id="PKI24865.1"/>
    </source>
</evidence>
<dbReference type="GO" id="GO:0008270">
    <property type="term" value="F:zinc ion binding"/>
    <property type="evidence" value="ECO:0007669"/>
    <property type="project" value="InterPro"/>
</dbReference>
<keyword evidence="1" id="KW-0255">Endonuclease</keyword>
<dbReference type="EMBL" id="PJCG01000008">
    <property type="protein sequence ID" value="PKI24865.1"/>
    <property type="molecule type" value="Genomic_DNA"/>
</dbReference>
<dbReference type="Gene3D" id="1.10.30.50">
    <property type="match status" value="1"/>
</dbReference>
<dbReference type="Proteomes" id="UP000233399">
    <property type="component" value="Unassembled WGS sequence"/>
</dbReference>
<dbReference type="Pfam" id="PF01844">
    <property type="entry name" value="HNH"/>
    <property type="match status" value="1"/>
</dbReference>
<name>A0A2N1IVV4_9PSED</name>
<dbReference type="GO" id="GO:0004519">
    <property type="term" value="F:endonuclease activity"/>
    <property type="evidence" value="ECO:0007669"/>
    <property type="project" value="UniProtKB-KW"/>
</dbReference>
<dbReference type="GO" id="GO:0003676">
    <property type="term" value="F:nucleic acid binding"/>
    <property type="evidence" value="ECO:0007669"/>
    <property type="project" value="InterPro"/>
</dbReference>